<dbReference type="RefSeq" id="WP_308450887.1">
    <property type="nucleotide sequence ID" value="NZ_JAJEPU010000009.1"/>
</dbReference>
<sequence length="342" mass="39804">MVYIILYILLAVLCAWNIHFVAADMDVKIVMNRINKLRFIFAILIIFTHCTLPYKYLPHILFPLRKISTFGVGYFFILSGYGLAYSVANKPNYLDHFGKKIGNLLWITIFSSVASTLIKNLVLGWNEPLTLINWYMPAIIALYLIFYVVFRVFSQSKNLRNLCLTCAVFAGILIVLYFDNFTGNNYRNYYISELAFPFGVLIYEYADLISRFLKKKYAIFLVIMAEIIFGGIAFSVPERGLLDLIFHNLMLVPVGFVLILLMNKIEINNLILKTMNRYTMFIYLFQFPVLMILKNYYQTKERPFDVFFFLACLGFTCILAVIIQIIYDRVGMMVNTCFHSND</sequence>
<evidence type="ECO:0000259" key="2">
    <source>
        <dbReference type="Pfam" id="PF01757"/>
    </source>
</evidence>
<feature type="transmembrane region" description="Helical" evidence="1">
    <location>
        <begin position="37"/>
        <end position="55"/>
    </location>
</feature>
<proteinExistence type="predicted"/>
<feature type="transmembrane region" description="Helical" evidence="1">
    <location>
        <begin position="6"/>
        <end position="25"/>
    </location>
</feature>
<evidence type="ECO:0000313" key="4">
    <source>
        <dbReference type="Proteomes" id="UP001198962"/>
    </source>
</evidence>
<dbReference type="Pfam" id="PF01757">
    <property type="entry name" value="Acyl_transf_3"/>
    <property type="match status" value="1"/>
</dbReference>
<feature type="transmembrane region" description="Helical" evidence="1">
    <location>
        <begin position="131"/>
        <end position="150"/>
    </location>
</feature>
<keyword evidence="1" id="KW-0472">Membrane</keyword>
<evidence type="ECO:0000313" key="3">
    <source>
        <dbReference type="EMBL" id="MCC2164171.1"/>
    </source>
</evidence>
<keyword evidence="1" id="KW-1133">Transmembrane helix</keyword>
<feature type="domain" description="Acyltransferase 3" evidence="2">
    <location>
        <begin position="34"/>
        <end position="322"/>
    </location>
</feature>
<name>A0AAE3ANY6_9FIRM</name>
<feature type="transmembrane region" description="Helical" evidence="1">
    <location>
        <begin position="242"/>
        <end position="263"/>
    </location>
</feature>
<protein>
    <submittedName>
        <fullName evidence="3">Acyltransferase</fullName>
    </submittedName>
</protein>
<keyword evidence="1" id="KW-0812">Transmembrane</keyword>
<dbReference type="AlphaFoldDB" id="A0AAE3ANY6"/>
<comment type="caution">
    <text evidence="3">The sequence shown here is derived from an EMBL/GenBank/DDBJ whole genome shotgun (WGS) entry which is preliminary data.</text>
</comment>
<feature type="transmembrane region" description="Helical" evidence="1">
    <location>
        <begin position="218"/>
        <end position="236"/>
    </location>
</feature>
<dbReference type="GO" id="GO:0016747">
    <property type="term" value="F:acyltransferase activity, transferring groups other than amino-acyl groups"/>
    <property type="evidence" value="ECO:0007669"/>
    <property type="project" value="InterPro"/>
</dbReference>
<keyword evidence="4" id="KW-1185">Reference proteome</keyword>
<feature type="transmembrane region" description="Helical" evidence="1">
    <location>
        <begin position="67"/>
        <end position="84"/>
    </location>
</feature>
<feature type="transmembrane region" description="Helical" evidence="1">
    <location>
        <begin position="306"/>
        <end position="327"/>
    </location>
</feature>
<keyword evidence="3" id="KW-0808">Transferase</keyword>
<organism evidence="3 4">
    <name type="scientific">Brotaphodocola catenula</name>
    <dbReference type="NCBI Taxonomy" id="2885361"/>
    <lineage>
        <taxon>Bacteria</taxon>
        <taxon>Bacillati</taxon>
        <taxon>Bacillota</taxon>
        <taxon>Clostridia</taxon>
        <taxon>Lachnospirales</taxon>
        <taxon>Lachnospiraceae</taxon>
        <taxon>Brotaphodocola</taxon>
    </lineage>
</organism>
<dbReference type="InterPro" id="IPR002656">
    <property type="entry name" value="Acyl_transf_3_dom"/>
</dbReference>
<dbReference type="Proteomes" id="UP001198962">
    <property type="component" value="Unassembled WGS sequence"/>
</dbReference>
<feature type="transmembrane region" description="Helical" evidence="1">
    <location>
        <begin position="162"/>
        <end position="178"/>
    </location>
</feature>
<evidence type="ECO:0000256" key="1">
    <source>
        <dbReference type="SAM" id="Phobius"/>
    </source>
</evidence>
<feature type="transmembrane region" description="Helical" evidence="1">
    <location>
        <begin position="104"/>
        <end position="125"/>
    </location>
</feature>
<accession>A0AAE3ANY6</accession>
<keyword evidence="3" id="KW-0012">Acyltransferase</keyword>
<gene>
    <name evidence="3" type="ORF">LKD32_04590</name>
</gene>
<reference evidence="3" key="1">
    <citation type="submission" date="2021-10" db="EMBL/GenBank/DDBJ databases">
        <title>Anaerobic single-cell dispensing facilitates the cultivation of human gut bacteria.</title>
        <authorList>
            <person name="Afrizal A."/>
        </authorList>
    </citation>
    <scope>NUCLEOTIDE SEQUENCE</scope>
    <source>
        <strain evidence="3">CLA-AA-H274</strain>
    </source>
</reference>
<feature type="transmembrane region" description="Helical" evidence="1">
    <location>
        <begin position="275"/>
        <end position="294"/>
    </location>
</feature>
<dbReference type="EMBL" id="JAJEPU010000009">
    <property type="protein sequence ID" value="MCC2164171.1"/>
    <property type="molecule type" value="Genomic_DNA"/>
</dbReference>